<evidence type="ECO:0000256" key="1">
    <source>
        <dbReference type="SAM" id="MobiDB-lite"/>
    </source>
</evidence>
<dbReference type="EMBL" id="AP005875">
    <property type="protein sequence ID" value="BAD29427.1"/>
    <property type="molecule type" value="Genomic_DNA"/>
</dbReference>
<sequence length="82" mass="9234">MQPEEGSHDEKNLQTEASKEVTRLKIPSSSIQGDLNMTTLPYRHLHHLTMELPTIGSEPALDEEEIQGDKNVSTVDTHRPDE</sequence>
<evidence type="ECO:0000313" key="3">
    <source>
        <dbReference type="Proteomes" id="UP000000763"/>
    </source>
</evidence>
<name>Q6EPJ3_ORYSJ</name>
<reference evidence="3" key="2">
    <citation type="journal article" date="2008" name="Nucleic Acids Res.">
        <title>The rice annotation project database (RAP-DB): 2008 update.</title>
        <authorList>
            <consortium name="The rice annotation project (RAP)"/>
        </authorList>
    </citation>
    <scope>GENOME REANNOTATION</scope>
    <source>
        <strain evidence="3">cv. Nipponbare</strain>
    </source>
</reference>
<accession>Q6EPJ3</accession>
<dbReference type="Proteomes" id="UP000000763">
    <property type="component" value="Chromosome 2"/>
</dbReference>
<dbReference type="AlphaFoldDB" id="Q6EPJ3"/>
<feature type="region of interest" description="Disordered" evidence="1">
    <location>
        <begin position="1"/>
        <end position="23"/>
    </location>
</feature>
<evidence type="ECO:0000313" key="2">
    <source>
        <dbReference type="EMBL" id="BAD29427.1"/>
    </source>
</evidence>
<protein>
    <submittedName>
        <fullName evidence="2">Uncharacterized protein</fullName>
    </submittedName>
</protein>
<proteinExistence type="predicted"/>
<feature type="region of interest" description="Disordered" evidence="1">
    <location>
        <begin position="57"/>
        <end position="82"/>
    </location>
</feature>
<reference evidence="3" key="1">
    <citation type="journal article" date="2005" name="Nature">
        <title>The map-based sequence of the rice genome.</title>
        <authorList>
            <consortium name="International rice genome sequencing project (IRGSP)"/>
            <person name="Matsumoto T."/>
            <person name="Wu J."/>
            <person name="Kanamori H."/>
            <person name="Katayose Y."/>
            <person name="Fujisawa M."/>
            <person name="Namiki N."/>
            <person name="Mizuno H."/>
            <person name="Yamamoto K."/>
            <person name="Antonio B.A."/>
            <person name="Baba T."/>
            <person name="Sakata K."/>
            <person name="Nagamura Y."/>
            <person name="Aoki H."/>
            <person name="Arikawa K."/>
            <person name="Arita K."/>
            <person name="Bito T."/>
            <person name="Chiden Y."/>
            <person name="Fujitsuka N."/>
            <person name="Fukunaka R."/>
            <person name="Hamada M."/>
            <person name="Harada C."/>
            <person name="Hayashi A."/>
            <person name="Hijishita S."/>
            <person name="Honda M."/>
            <person name="Hosokawa S."/>
            <person name="Ichikawa Y."/>
            <person name="Idonuma A."/>
            <person name="Iijima M."/>
            <person name="Ikeda M."/>
            <person name="Ikeno M."/>
            <person name="Ito K."/>
            <person name="Ito S."/>
            <person name="Ito T."/>
            <person name="Ito Y."/>
            <person name="Ito Y."/>
            <person name="Iwabuchi A."/>
            <person name="Kamiya K."/>
            <person name="Karasawa W."/>
            <person name="Kurita K."/>
            <person name="Katagiri S."/>
            <person name="Kikuta A."/>
            <person name="Kobayashi H."/>
            <person name="Kobayashi N."/>
            <person name="Machita K."/>
            <person name="Maehara T."/>
            <person name="Masukawa M."/>
            <person name="Mizubayashi T."/>
            <person name="Mukai Y."/>
            <person name="Nagasaki H."/>
            <person name="Nagata Y."/>
            <person name="Naito S."/>
            <person name="Nakashima M."/>
            <person name="Nakama Y."/>
            <person name="Nakamichi Y."/>
            <person name="Nakamura M."/>
            <person name="Meguro A."/>
            <person name="Negishi M."/>
            <person name="Ohta I."/>
            <person name="Ohta T."/>
            <person name="Okamoto M."/>
            <person name="Ono N."/>
            <person name="Saji S."/>
            <person name="Sakaguchi M."/>
            <person name="Sakai K."/>
            <person name="Shibata M."/>
            <person name="Shimokawa T."/>
            <person name="Song J."/>
            <person name="Takazaki Y."/>
            <person name="Terasawa K."/>
            <person name="Tsugane M."/>
            <person name="Tsuji K."/>
            <person name="Ueda S."/>
            <person name="Waki K."/>
            <person name="Yamagata H."/>
            <person name="Yamamoto M."/>
            <person name="Yamamoto S."/>
            <person name="Yamane H."/>
            <person name="Yoshiki S."/>
            <person name="Yoshihara R."/>
            <person name="Yukawa K."/>
            <person name="Zhong H."/>
            <person name="Yano M."/>
            <person name="Yuan Q."/>
            <person name="Ouyang S."/>
            <person name="Liu J."/>
            <person name="Jones K.M."/>
            <person name="Gansberger K."/>
            <person name="Moffat K."/>
            <person name="Hill J."/>
            <person name="Bera J."/>
            <person name="Fadrosh D."/>
            <person name="Jin S."/>
            <person name="Johri S."/>
            <person name="Kim M."/>
            <person name="Overton L."/>
            <person name="Reardon M."/>
            <person name="Tsitrin T."/>
            <person name="Vuong H."/>
            <person name="Weaver B."/>
            <person name="Ciecko A."/>
            <person name="Tallon L."/>
            <person name="Jackson J."/>
            <person name="Pai G."/>
            <person name="Aken S.V."/>
            <person name="Utterback T."/>
            <person name="Reidmuller S."/>
            <person name="Feldblyum T."/>
            <person name="Hsiao J."/>
            <person name="Zismann V."/>
            <person name="Iobst S."/>
            <person name="de Vazeille A.R."/>
            <person name="Buell C.R."/>
            <person name="Ying K."/>
            <person name="Li Y."/>
            <person name="Lu T."/>
            <person name="Huang Y."/>
            <person name="Zhao Q."/>
            <person name="Feng Q."/>
            <person name="Zhang L."/>
            <person name="Zhu J."/>
            <person name="Weng Q."/>
            <person name="Mu J."/>
            <person name="Lu Y."/>
            <person name="Fan D."/>
            <person name="Liu Y."/>
            <person name="Guan J."/>
            <person name="Zhang Y."/>
            <person name="Yu S."/>
            <person name="Liu X."/>
            <person name="Zhang Y."/>
            <person name="Hong G."/>
            <person name="Han B."/>
            <person name="Choisne N."/>
            <person name="Demange N."/>
            <person name="Orjeda G."/>
            <person name="Samain S."/>
            <person name="Cattolico L."/>
            <person name="Pelletier E."/>
            <person name="Couloux A."/>
            <person name="Segurens B."/>
            <person name="Wincker P."/>
            <person name="D'Hont A."/>
            <person name="Scarpelli C."/>
            <person name="Weissenbach J."/>
            <person name="Salanoubat M."/>
            <person name="Quetier F."/>
            <person name="Yu Y."/>
            <person name="Kim H.R."/>
            <person name="Rambo T."/>
            <person name="Currie J."/>
            <person name="Collura K."/>
            <person name="Luo M."/>
            <person name="Yang T."/>
            <person name="Ammiraju J.S.S."/>
            <person name="Engler F."/>
            <person name="Soderlund C."/>
            <person name="Wing R.A."/>
            <person name="Palmer L.E."/>
            <person name="de la Bastide M."/>
            <person name="Spiegel L."/>
            <person name="Nascimento L."/>
            <person name="Zutavern T."/>
            <person name="O'Shaughnessy A."/>
            <person name="Dike S."/>
            <person name="Dedhia N."/>
            <person name="Preston R."/>
            <person name="Balija V."/>
            <person name="McCombie W.R."/>
            <person name="Chow T."/>
            <person name="Chen H."/>
            <person name="Chung M."/>
            <person name="Chen C."/>
            <person name="Shaw J."/>
            <person name="Wu H."/>
            <person name="Hsiao K."/>
            <person name="Chao Y."/>
            <person name="Chu M."/>
            <person name="Cheng C."/>
            <person name="Hour A."/>
            <person name="Lee P."/>
            <person name="Lin S."/>
            <person name="Lin Y."/>
            <person name="Liou J."/>
            <person name="Liu S."/>
            <person name="Hsing Y."/>
            <person name="Raghuvanshi S."/>
            <person name="Mohanty A."/>
            <person name="Bharti A.K."/>
            <person name="Gaur A."/>
            <person name="Gupta V."/>
            <person name="Kumar D."/>
            <person name="Ravi V."/>
            <person name="Vij S."/>
            <person name="Kapur A."/>
            <person name="Khurana P."/>
            <person name="Khurana P."/>
            <person name="Khurana J.P."/>
            <person name="Tyagi A.K."/>
            <person name="Gaikwad K."/>
            <person name="Singh A."/>
            <person name="Dalal V."/>
            <person name="Srivastava S."/>
            <person name="Dixit A."/>
            <person name="Pal A.K."/>
            <person name="Ghazi I.A."/>
            <person name="Yadav M."/>
            <person name="Pandit A."/>
            <person name="Bhargava A."/>
            <person name="Sureshbabu K."/>
            <person name="Batra K."/>
            <person name="Sharma T.R."/>
            <person name="Mohapatra T."/>
            <person name="Singh N.K."/>
            <person name="Messing J."/>
            <person name="Nelson A.B."/>
            <person name="Fuks G."/>
            <person name="Kavchok S."/>
            <person name="Keizer G."/>
            <person name="Linton E."/>
            <person name="Llaca V."/>
            <person name="Song R."/>
            <person name="Tanyolac B."/>
            <person name="Young S."/>
            <person name="Ho-Il K."/>
            <person name="Hahn J.H."/>
            <person name="Sangsakoo G."/>
            <person name="Vanavichit A."/>
            <person name="de Mattos Luiz.A.T."/>
            <person name="Zimmer P.D."/>
            <person name="Malone G."/>
            <person name="Dellagostin O."/>
            <person name="de Oliveira A.C."/>
            <person name="Bevan M."/>
            <person name="Bancroft I."/>
            <person name="Minx P."/>
            <person name="Cordum H."/>
            <person name="Wilson R."/>
            <person name="Cheng Z."/>
            <person name="Jin W."/>
            <person name="Jiang J."/>
            <person name="Leong S.A."/>
            <person name="Iwama H."/>
            <person name="Gojobori T."/>
            <person name="Itoh T."/>
            <person name="Niimura Y."/>
            <person name="Fujii Y."/>
            <person name="Habara T."/>
            <person name="Sakai H."/>
            <person name="Sato Y."/>
            <person name="Wilson G."/>
            <person name="Kumar K."/>
            <person name="McCouch S."/>
            <person name="Juretic N."/>
            <person name="Hoen D."/>
            <person name="Wright S."/>
            <person name="Bruskiewich R."/>
            <person name="Bureau T."/>
            <person name="Miyao A."/>
            <person name="Hirochika H."/>
            <person name="Nishikawa T."/>
            <person name="Kadowaki K."/>
            <person name="Sugiura M."/>
            <person name="Burr B."/>
            <person name="Sasaki T."/>
        </authorList>
    </citation>
    <scope>NUCLEOTIDE SEQUENCE [LARGE SCALE GENOMIC DNA]</scope>
    <source>
        <strain evidence="3">cv. Nipponbare</strain>
    </source>
</reference>
<gene>
    <name evidence="2" type="primary">OSJNBa0033K18.32</name>
</gene>
<organism evidence="2 3">
    <name type="scientific">Oryza sativa subsp. japonica</name>
    <name type="common">Rice</name>
    <dbReference type="NCBI Taxonomy" id="39947"/>
    <lineage>
        <taxon>Eukaryota</taxon>
        <taxon>Viridiplantae</taxon>
        <taxon>Streptophyta</taxon>
        <taxon>Embryophyta</taxon>
        <taxon>Tracheophyta</taxon>
        <taxon>Spermatophyta</taxon>
        <taxon>Magnoliopsida</taxon>
        <taxon>Liliopsida</taxon>
        <taxon>Poales</taxon>
        <taxon>Poaceae</taxon>
        <taxon>BOP clade</taxon>
        <taxon>Oryzoideae</taxon>
        <taxon>Oryzeae</taxon>
        <taxon>Oryzinae</taxon>
        <taxon>Oryza</taxon>
        <taxon>Oryza sativa</taxon>
    </lineage>
</organism>